<dbReference type="EMBL" id="PYMO01000045">
    <property type="protein sequence ID" value="PSU18415.1"/>
    <property type="molecule type" value="Genomic_DNA"/>
</dbReference>
<evidence type="ECO:0000256" key="4">
    <source>
        <dbReference type="SAM" id="Phobius"/>
    </source>
</evidence>
<organism evidence="6 8">
    <name type="scientific">Photobacterium phosphoreum</name>
    <dbReference type="NCBI Taxonomy" id="659"/>
    <lineage>
        <taxon>Bacteria</taxon>
        <taxon>Pseudomonadati</taxon>
        <taxon>Pseudomonadota</taxon>
        <taxon>Gammaproteobacteria</taxon>
        <taxon>Vibrionales</taxon>
        <taxon>Vibrionaceae</taxon>
        <taxon>Photobacterium</taxon>
    </lineage>
</organism>
<proteinExistence type="predicted"/>
<feature type="transmembrane region" description="Helical" evidence="4">
    <location>
        <begin position="172"/>
        <end position="190"/>
    </location>
</feature>
<evidence type="ECO:0000313" key="5">
    <source>
        <dbReference type="EMBL" id="PSU18415.1"/>
    </source>
</evidence>
<gene>
    <name evidence="6" type="ORF">C9J18_21480</name>
    <name evidence="5" type="ORF">CTM96_21570</name>
</gene>
<keyword evidence="2 4" id="KW-1133">Transmembrane helix</keyword>
<dbReference type="Pfam" id="PF07690">
    <property type="entry name" value="MFS_1"/>
    <property type="match status" value="1"/>
</dbReference>
<name>A0A2T3JAJ6_PHOPO</name>
<dbReference type="Gene3D" id="1.20.1720.10">
    <property type="entry name" value="Multidrug resistance protein D"/>
    <property type="match status" value="1"/>
</dbReference>
<feature type="transmembrane region" description="Helical" evidence="4">
    <location>
        <begin position="96"/>
        <end position="116"/>
    </location>
</feature>
<dbReference type="RefSeq" id="WP_107192009.1">
    <property type="nucleotide sequence ID" value="NZ_PYMO01000045.1"/>
</dbReference>
<keyword evidence="3 4" id="KW-0472">Membrane</keyword>
<keyword evidence="1 4" id="KW-0812">Transmembrane</keyword>
<feature type="transmembrane region" description="Helical" evidence="4">
    <location>
        <begin position="228"/>
        <end position="249"/>
    </location>
</feature>
<keyword evidence="7" id="KW-1185">Reference proteome</keyword>
<feature type="transmembrane region" description="Helical" evidence="4">
    <location>
        <begin position="202"/>
        <end position="222"/>
    </location>
</feature>
<feature type="transmembrane region" description="Helical" evidence="4">
    <location>
        <begin position="136"/>
        <end position="160"/>
    </location>
</feature>
<evidence type="ECO:0000313" key="7">
    <source>
        <dbReference type="Proteomes" id="UP000241405"/>
    </source>
</evidence>
<evidence type="ECO:0000256" key="1">
    <source>
        <dbReference type="ARBA" id="ARBA00022692"/>
    </source>
</evidence>
<feature type="transmembrane region" description="Helical" evidence="4">
    <location>
        <begin position="6"/>
        <end position="21"/>
    </location>
</feature>
<dbReference type="SUPFAM" id="SSF103473">
    <property type="entry name" value="MFS general substrate transporter"/>
    <property type="match status" value="1"/>
</dbReference>
<protein>
    <recommendedName>
        <fullName evidence="9">Major facilitator superfamily (MFS) profile domain-containing protein</fullName>
    </recommendedName>
</protein>
<evidence type="ECO:0000256" key="3">
    <source>
        <dbReference type="ARBA" id="ARBA00023136"/>
    </source>
</evidence>
<dbReference type="Proteomes" id="UP000241618">
    <property type="component" value="Unassembled WGS sequence"/>
</dbReference>
<reference evidence="7 8" key="1">
    <citation type="submission" date="2018-03" db="EMBL/GenBank/DDBJ databases">
        <title>Whole genome sequencing of Histamine producing bacteria.</title>
        <authorList>
            <person name="Butler K."/>
        </authorList>
    </citation>
    <scope>NUCLEOTIDE SEQUENCE [LARGE SCALE GENOMIC DNA]</scope>
    <source>
        <strain evidence="6 8">FS-6.1</strain>
        <strain evidence="5 7">FS-6.2</strain>
    </source>
</reference>
<dbReference type="InterPro" id="IPR011701">
    <property type="entry name" value="MFS"/>
</dbReference>
<sequence length="256" mass="28300">MGVYHWFFVILNIFLVLRPYSKIPSSSLYEFVAARSRQGVGGGACYIAALSTVRRMCDDEGVRVATYARLHGVSCSVSVIDPSFGAILIVFDWEAIFLVMALFSIIMCCFALFMNIKISPPKSVVSDRVSYLQSDFLTMAVASSISLGVIFVYVSVSLVILMLRYNLSVREYALWMELFAILSVVTSFCLPTIRKYFNDRGLLLISLVTLSVCGVALSVNEFNKNVEIFLVVLGVIGVCNATVFTLTLGKTLTNLH</sequence>
<dbReference type="GO" id="GO:0022857">
    <property type="term" value="F:transmembrane transporter activity"/>
    <property type="evidence" value="ECO:0007669"/>
    <property type="project" value="InterPro"/>
</dbReference>
<accession>A0A2T3JAJ6</accession>
<comment type="caution">
    <text evidence="6">The sequence shown here is derived from an EMBL/GenBank/DDBJ whole genome shotgun (WGS) entry which is preliminary data.</text>
</comment>
<evidence type="ECO:0000313" key="6">
    <source>
        <dbReference type="EMBL" id="PSU45818.1"/>
    </source>
</evidence>
<evidence type="ECO:0000313" key="8">
    <source>
        <dbReference type="Proteomes" id="UP000241618"/>
    </source>
</evidence>
<dbReference type="EMBL" id="PYMP01000039">
    <property type="protein sequence ID" value="PSU45818.1"/>
    <property type="molecule type" value="Genomic_DNA"/>
</dbReference>
<evidence type="ECO:0008006" key="9">
    <source>
        <dbReference type="Google" id="ProtNLM"/>
    </source>
</evidence>
<dbReference type="Proteomes" id="UP000241405">
    <property type="component" value="Unassembled WGS sequence"/>
</dbReference>
<dbReference type="AlphaFoldDB" id="A0A2T3JAJ6"/>
<dbReference type="InterPro" id="IPR036259">
    <property type="entry name" value="MFS_trans_sf"/>
</dbReference>
<evidence type="ECO:0000256" key="2">
    <source>
        <dbReference type="ARBA" id="ARBA00022989"/>
    </source>
</evidence>